<reference evidence="1 2" key="1">
    <citation type="journal article" date="2018" name="New Phytol.">
        <title>Phylogenomics of Endogonaceae and evolution of mycorrhizas within Mucoromycota.</title>
        <authorList>
            <person name="Chang Y."/>
            <person name="Desiro A."/>
            <person name="Na H."/>
            <person name="Sandor L."/>
            <person name="Lipzen A."/>
            <person name="Clum A."/>
            <person name="Barry K."/>
            <person name="Grigoriev I.V."/>
            <person name="Martin F.M."/>
            <person name="Stajich J.E."/>
            <person name="Smith M.E."/>
            <person name="Bonito G."/>
            <person name="Spatafora J.W."/>
        </authorList>
    </citation>
    <scope>NUCLEOTIDE SEQUENCE [LARGE SCALE GENOMIC DNA]</scope>
    <source>
        <strain evidence="1 2">GMNB39</strain>
    </source>
</reference>
<proteinExistence type="predicted"/>
<dbReference type="AlphaFoldDB" id="A0A433D023"/>
<protein>
    <submittedName>
        <fullName evidence="1">Uncharacterized protein</fullName>
    </submittedName>
</protein>
<dbReference type="Proteomes" id="UP000268093">
    <property type="component" value="Unassembled WGS sequence"/>
</dbReference>
<accession>A0A433D023</accession>
<evidence type="ECO:0000313" key="1">
    <source>
        <dbReference type="EMBL" id="RUP44189.1"/>
    </source>
</evidence>
<dbReference type="EMBL" id="RBNI01009385">
    <property type="protein sequence ID" value="RUP44189.1"/>
    <property type="molecule type" value="Genomic_DNA"/>
</dbReference>
<feature type="non-terminal residue" evidence="1">
    <location>
        <position position="37"/>
    </location>
</feature>
<dbReference type="OrthoDB" id="2125027at2759"/>
<keyword evidence="2" id="KW-1185">Reference proteome</keyword>
<evidence type="ECO:0000313" key="2">
    <source>
        <dbReference type="Proteomes" id="UP000268093"/>
    </source>
</evidence>
<gene>
    <name evidence="1" type="ORF">BC936DRAFT_149816</name>
</gene>
<organism evidence="1 2">
    <name type="scientific">Jimgerdemannia flammicorona</name>
    <dbReference type="NCBI Taxonomy" id="994334"/>
    <lineage>
        <taxon>Eukaryota</taxon>
        <taxon>Fungi</taxon>
        <taxon>Fungi incertae sedis</taxon>
        <taxon>Mucoromycota</taxon>
        <taxon>Mucoromycotina</taxon>
        <taxon>Endogonomycetes</taxon>
        <taxon>Endogonales</taxon>
        <taxon>Endogonaceae</taxon>
        <taxon>Jimgerdemannia</taxon>
    </lineage>
</organism>
<comment type="caution">
    <text evidence="1">The sequence shown here is derived from an EMBL/GenBank/DDBJ whole genome shotgun (WGS) entry which is preliminary data.</text>
</comment>
<sequence>MYAKKDAEQPGSVITDPENPAFDFEKFITYIKQQEKH</sequence>
<name>A0A433D023_9FUNG</name>